<dbReference type="InterPro" id="IPR000257">
    <property type="entry name" value="Uroporphyrinogen_deCOase"/>
</dbReference>
<name>A0A1F7FI89_UNCRA</name>
<reference evidence="2 3" key="1">
    <citation type="journal article" date="2016" name="Nat. Commun.">
        <title>Thousands of microbial genomes shed light on interconnected biogeochemical processes in an aquifer system.</title>
        <authorList>
            <person name="Anantharaman K."/>
            <person name="Brown C.T."/>
            <person name="Hug L.A."/>
            <person name="Sharon I."/>
            <person name="Castelle C.J."/>
            <person name="Probst A.J."/>
            <person name="Thomas B.C."/>
            <person name="Singh A."/>
            <person name="Wilkins M.J."/>
            <person name="Karaoz U."/>
            <person name="Brodie E.L."/>
            <person name="Williams K.H."/>
            <person name="Hubbard S.S."/>
            <person name="Banfield J.F."/>
        </authorList>
    </citation>
    <scope>NUCLEOTIDE SEQUENCE [LARGE SCALE GENOMIC DNA]</scope>
</reference>
<evidence type="ECO:0000259" key="1">
    <source>
        <dbReference type="Pfam" id="PF01208"/>
    </source>
</evidence>
<sequence length="343" mass="39127">MVRTPMTKEQTIKAIEREGCEKIPLVLHKWWGNGLEEKYGPALQKMAANYPDDICSLWYEAPGSEDSSLANPSYRWGYKKEYASAERHSIGSDAVLLPDWSEWDRFIADFPNPNEPGNFAEVEKNLKNAHGRYLLGGWWRLFHERFWGIRGMENLMIDYFDNMDKLKELGWKLVEFYTVIIDRYAALGFDGIFSSDDLGHQAGPMMDPDCFRELYLPLYKEVIGHAHRKGMHFLLHSCGDNTLLMDMLIEAGLDVFHPIQKGCMDEKATNEKFGAKMSFLAGVDVQHLLPEGSVEEVRKGVRDLIDALWKPEGGLLLAAGNGIMPDTPLENIDAMLREMALYK</sequence>
<dbReference type="GO" id="GO:0032259">
    <property type="term" value="P:methylation"/>
    <property type="evidence" value="ECO:0007669"/>
    <property type="project" value="UniProtKB-KW"/>
</dbReference>
<evidence type="ECO:0000313" key="2">
    <source>
        <dbReference type="EMBL" id="OGK06291.1"/>
    </source>
</evidence>
<comment type="caution">
    <text evidence="2">The sequence shown here is derived from an EMBL/GenBank/DDBJ whole genome shotgun (WGS) entry which is preliminary data.</text>
</comment>
<proteinExistence type="predicted"/>
<dbReference type="Pfam" id="PF01208">
    <property type="entry name" value="URO-D"/>
    <property type="match status" value="1"/>
</dbReference>
<dbReference type="InterPro" id="IPR052024">
    <property type="entry name" value="Methanogen_methyltrans"/>
</dbReference>
<dbReference type="EMBL" id="MFYX01000033">
    <property type="protein sequence ID" value="OGK06291.1"/>
    <property type="molecule type" value="Genomic_DNA"/>
</dbReference>
<dbReference type="PANTHER" id="PTHR47099">
    <property type="entry name" value="METHYLCOBAMIDE:COM METHYLTRANSFERASE MTBA"/>
    <property type="match status" value="1"/>
</dbReference>
<organism evidence="2 3">
    <name type="scientific">Candidatus Raymondbacteria bacterium RIFOXYD12_FULL_49_13</name>
    <dbReference type="NCBI Taxonomy" id="1817890"/>
    <lineage>
        <taxon>Bacteria</taxon>
        <taxon>Raymondiibacteriota</taxon>
    </lineage>
</organism>
<keyword evidence="2" id="KW-0489">Methyltransferase</keyword>
<accession>A0A1F7FI89</accession>
<dbReference type="SUPFAM" id="SSF51726">
    <property type="entry name" value="UROD/MetE-like"/>
    <property type="match status" value="1"/>
</dbReference>
<dbReference type="Proteomes" id="UP000179243">
    <property type="component" value="Unassembled WGS sequence"/>
</dbReference>
<dbReference type="PANTHER" id="PTHR47099:SF1">
    <property type="entry name" value="METHYLCOBAMIDE:COM METHYLTRANSFERASE MTBA"/>
    <property type="match status" value="1"/>
</dbReference>
<dbReference type="AlphaFoldDB" id="A0A1F7FI89"/>
<dbReference type="GO" id="GO:0008168">
    <property type="term" value="F:methyltransferase activity"/>
    <property type="evidence" value="ECO:0007669"/>
    <property type="project" value="UniProtKB-KW"/>
</dbReference>
<dbReference type="GO" id="GO:0004853">
    <property type="term" value="F:uroporphyrinogen decarboxylase activity"/>
    <property type="evidence" value="ECO:0007669"/>
    <property type="project" value="InterPro"/>
</dbReference>
<dbReference type="InterPro" id="IPR038071">
    <property type="entry name" value="UROD/MetE-like_sf"/>
</dbReference>
<protein>
    <submittedName>
        <fullName evidence="2">Methylcobamide--CoM methyltransferase</fullName>
    </submittedName>
</protein>
<dbReference type="Gene3D" id="3.20.20.210">
    <property type="match status" value="1"/>
</dbReference>
<gene>
    <name evidence="2" type="ORF">A2519_08435</name>
</gene>
<feature type="domain" description="Uroporphyrinogen decarboxylase (URO-D)" evidence="1">
    <location>
        <begin position="150"/>
        <end position="337"/>
    </location>
</feature>
<dbReference type="GO" id="GO:0006779">
    <property type="term" value="P:porphyrin-containing compound biosynthetic process"/>
    <property type="evidence" value="ECO:0007669"/>
    <property type="project" value="InterPro"/>
</dbReference>
<keyword evidence="2" id="KW-0808">Transferase</keyword>
<evidence type="ECO:0000313" key="3">
    <source>
        <dbReference type="Proteomes" id="UP000179243"/>
    </source>
</evidence>